<evidence type="ECO:0000313" key="1">
    <source>
        <dbReference type="EMBL" id="VDN53984.1"/>
    </source>
</evidence>
<sequence>MKLECSGSLDFLFYPFIGYICIVHYSSLSAEDLSSFGTGYNGGPFKIVKQRNLKVGDILQFGRNYLIINELRPSTSNADEVFEDDVAEAPSNSYSVQNIFEKKKFNIRSVSNKNEKAKLFLLSSDDEDDDIIDQSSSTIFAFDTLRQSLKSQYYRKVSDNIDHTKWISSNYPTGVVSESCVVKDDTVHNQADDRFVVKSVFKFKLNA</sequence>
<reference evidence="1 3" key="2">
    <citation type="submission" date="2018-11" db="EMBL/GenBank/DDBJ databases">
        <authorList>
            <consortium name="Pathogen Informatics"/>
        </authorList>
    </citation>
    <scope>NUCLEOTIDE SEQUENCE [LARGE SCALE GENOMIC DNA]</scope>
</reference>
<protein>
    <submittedName>
        <fullName evidence="4">FHA domain-containing protein</fullName>
    </submittedName>
</protein>
<keyword evidence="3" id="KW-1185">Reference proteome</keyword>
<evidence type="ECO:0000313" key="4">
    <source>
        <dbReference type="WBParaSite" id="DME_0001051701-mRNA-1"/>
    </source>
</evidence>
<evidence type="ECO:0000313" key="2">
    <source>
        <dbReference type="Proteomes" id="UP000038040"/>
    </source>
</evidence>
<proteinExistence type="predicted"/>
<dbReference type="EMBL" id="UYYG01000230">
    <property type="protein sequence ID" value="VDN53984.1"/>
    <property type="molecule type" value="Genomic_DNA"/>
</dbReference>
<dbReference type="Proteomes" id="UP000274756">
    <property type="component" value="Unassembled WGS sequence"/>
</dbReference>
<reference evidence="4" key="1">
    <citation type="submission" date="2017-02" db="UniProtKB">
        <authorList>
            <consortium name="WormBaseParasite"/>
        </authorList>
    </citation>
    <scope>IDENTIFICATION</scope>
</reference>
<dbReference type="AlphaFoldDB" id="A0A0N4UR46"/>
<dbReference type="WBParaSite" id="DME_0001051701-mRNA-1">
    <property type="protein sequence ID" value="DME_0001051701-mRNA-1"/>
    <property type="gene ID" value="DME_0001051701"/>
</dbReference>
<evidence type="ECO:0000313" key="3">
    <source>
        <dbReference type="Proteomes" id="UP000274756"/>
    </source>
</evidence>
<gene>
    <name evidence="1" type="ORF">DME_LOCUS3957</name>
</gene>
<name>A0A0N4UR46_DRAME</name>
<organism evidence="2 4">
    <name type="scientific">Dracunculus medinensis</name>
    <name type="common">Guinea worm</name>
    <dbReference type="NCBI Taxonomy" id="318479"/>
    <lineage>
        <taxon>Eukaryota</taxon>
        <taxon>Metazoa</taxon>
        <taxon>Ecdysozoa</taxon>
        <taxon>Nematoda</taxon>
        <taxon>Chromadorea</taxon>
        <taxon>Rhabditida</taxon>
        <taxon>Spirurina</taxon>
        <taxon>Dracunculoidea</taxon>
        <taxon>Dracunculidae</taxon>
        <taxon>Dracunculus</taxon>
    </lineage>
</organism>
<dbReference type="Proteomes" id="UP000038040">
    <property type="component" value="Unplaced"/>
</dbReference>
<accession>A0A0N4UR46</accession>